<comment type="caution">
    <text evidence="1">The sequence shown here is derived from an EMBL/GenBank/DDBJ whole genome shotgun (WGS) entry which is preliminary data.</text>
</comment>
<keyword evidence="2" id="KW-1185">Reference proteome</keyword>
<evidence type="ECO:0000313" key="2">
    <source>
        <dbReference type="Proteomes" id="UP000789920"/>
    </source>
</evidence>
<dbReference type="EMBL" id="CAJVQC010031503">
    <property type="protein sequence ID" value="CAG8748623.1"/>
    <property type="molecule type" value="Genomic_DNA"/>
</dbReference>
<protein>
    <submittedName>
        <fullName evidence="1">14392_t:CDS:1</fullName>
    </submittedName>
</protein>
<evidence type="ECO:0000313" key="1">
    <source>
        <dbReference type="EMBL" id="CAG8748623.1"/>
    </source>
</evidence>
<reference evidence="1" key="1">
    <citation type="submission" date="2021-06" db="EMBL/GenBank/DDBJ databases">
        <authorList>
            <person name="Kallberg Y."/>
            <person name="Tangrot J."/>
            <person name="Rosling A."/>
        </authorList>
    </citation>
    <scope>NUCLEOTIDE SEQUENCE</scope>
    <source>
        <strain evidence="1">MA461A</strain>
    </source>
</reference>
<sequence length="172" mass="21437">DIEERNKPEELEKKNKPEELEEFGEQLEEFERNKRKEPIEALYQKLKKLKSDLKVELFELALRHESKNQETLNIYNCYKNEEYWEIIKTIKDITLTIEYKDRYYQNPEQIEKGKQEWLQNSYRRFLEELYKKQVGIWIANQYTTIKTYEELEKYHEQYWERISIPMLKQLLQ</sequence>
<dbReference type="Proteomes" id="UP000789920">
    <property type="component" value="Unassembled WGS sequence"/>
</dbReference>
<feature type="non-terminal residue" evidence="1">
    <location>
        <position position="1"/>
    </location>
</feature>
<gene>
    <name evidence="1" type="ORF">RPERSI_LOCUS13936</name>
</gene>
<organism evidence="1 2">
    <name type="scientific">Racocetra persica</name>
    <dbReference type="NCBI Taxonomy" id="160502"/>
    <lineage>
        <taxon>Eukaryota</taxon>
        <taxon>Fungi</taxon>
        <taxon>Fungi incertae sedis</taxon>
        <taxon>Mucoromycota</taxon>
        <taxon>Glomeromycotina</taxon>
        <taxon>Glomeromycetes</taxon>
        <taxon>Diversisporales</taxon>
        <taxon>Gigasporaceae</taxon>
        <taxon>Racocetra</taxon>
    </lineage>
</organism>
<proteinExistence type="predicted"/>
<name>A0ACA9QDZ7_9GLOM</name>
<accession>A0ACA9QDZ7</accession>